<dbReference type="Proteomes" id="UP000011666">
    <property type="component" value="Unassembled WGS sequence"/>
</dbReference>
<feature type="domain" description="AB hydrolase-1" evidence="1">
    <location>
        <begin position="83"/>
        <end position="212"/>
    </location>
</feature>
<dbReference type="AlphaFoldDB" id="M0QHZ1"/>
<reference evidence="2 3" key="1">
    <citation type="submission" date="2013-01" db="EMBL/GenBank/DDBJ databases">
        <title>Whole genome shotgun sequence of Gordonia soli NBRC 108243.</title>
        <authorList>
            <person name="Isaki-Nakamura S."/>
            <person name="Hosoyama A."/>
            <person name="Tsuchikane K."/>
            <person name="Ando Y."/>
            <person name="Baba S."/>
            <person name="Ohji S."/>
            <person name="Hamada M."/>
            <person name="Tamura T."/>
            <person name="Yamazoe A."/>
            <person name="Yamazaki S."/>
            <person name="Fujita N."/>
        </authorList>
    </citation>
    <scope>NUCLEOTIDE SEQUENCE [LARGE SCALE GENOMIC DNA]</scope>
    <source>
        <strain evidence="2 3">NBRC 108243</strain>
    </source>
</reference>
<dbReference type="Pfam" id="PF00561">
    <property type="entry name" value="Abhydrolase_1"/>
    <property type="match status" value="1"/>
</dbReference>
<dbReference type="GO" id="GO:0016042">
    <property type="term" value="P:lipid catabolic process"/>
    <property type="evidence" value="ECO:0007669"/>
    <property type="project" value="InterPro"/>
</dbReference>
<gene>
    <name evidence="2" type="primary">lip</name>
    <name evidence="2" type="ORF">GS4_11_01650</name>
</gene>
<dbReference type="OrthoDB" id="8871309at2"/>
<comment type="caution">
    <text evidence="2">The sequence shown here is derived from an EMBL/GenBank/DDBJ whole genome shotgun (WGS) entry which is preliminary data.</text>
</comment>
<dbReference type="PANTHER" id="PTHR32015">
    <property type="entry name" value="FASTING INDUCED LIPASE"/>
    <property type="match status" value="1"/>
</dbReference>
<dbReference type="InterPro" id="IPR002918">
    <property type="entry name" value="Lipase_EstA/Esterase_EstB"/>
</dbReference>
<dbReference type="EMBL" id="BANX01000011">
    <property type="protein sequence ID" value="GAC67896.1"/>
    <property type="molecule type" value="Genomic_DNA"/>
</dbReference>
<accession>M0QHZ1</accession>
<dbReference type="InterPro" id="IPR029058">
    <property type="entry name" value="AB_hydrolase_fold"/>
</dbReference>
<protein>
    <submittedName>
        <fullName evidence="2">Triacylglycerol lipase</fullName>
    </submittedName>
</protein>
<organism evidence="2 3">
    <name type="scientific">Gordonia soli NBRC 108243</name>
    <dbReference type="NCBI Taxonomy" id="1223545"/>
    <lineage>
        <taxon>Bacteria</taxon>
        <taxon>Bacillati</taxon>
        <taxon>Actinomycetota</taxon>
        <taxon>Actinomycetes</taxon>
        <taxon>Mycobacteriales</taxon>
        <taxon>Gordoniaceae</taxon>
        <taxon>Gordonia</taxon>
    </lineage>
</organism>
<dbReference type="STRING" id="1223545.GS4_11_01650"/>
<dbReference type="GO" id="GO:0016298">
    <property type="term" value="F:lipase activity"/>
    <property type="evidence" value="ECO:0007669"/>
    <property type="project" value="TreeGrafter"/>
</dbReference>
<sequence>MIIAADATSPTVGRPALPVLVLVLFTVVAMVLGGSGSADARPAPLPVTYSFLSGIQAELTHPGGTLPGTDDFSCRPAAEHPRPVILVHGSGGGRQTNWGTLAPVLKNAGYCVFAPTVGALSGIWPASAIGGLGPKEDTAWDLKRYIDRVRQATGADQVDIVGHSLGTEIPTYWMKYLGGRGQVGAYVSLAPYWKQAADEDDARGESIAMFRRSLGIPAPHRPACPECTAPPQDRDFNQAVRQPTPYLPAVRYTNISTRDDQIVTPYSSGQLAGPPGTDVTNIVVQTGCPTDHSDHVSIVANRRSAALVLGALDPAHAPPVPCLYVPPYTGA</sequence>
<keyword evidence="3" id="KW-1185">Reference proteome</keyword>
<dbReference type="eggNOG" id="COG1075">
    <property type="taxonomic scope" value="Bacteria"/>
</dbReference>
<dbReference type="PANTHER" id="PTHR32015:SF1">
    <property type="entry name" value="LIPASE"/>
    <property type="match status" value="1"/>
</dbReference>
<evidence type="ECO:0000313" key="2">
    <source>
        <dbReference type="EMBL" id="GAC67896.1"/>
    </source>
</evidence>
<proteinExistence type="predicted"/>
<name>M0QHZ1_9ACTN</name>
<evidence type="ECO:0000313" key="3">
    <source>
        <dbReference type="Proteomes" id="UP000011666"/>
    </source>
</evidence>
<dbReference type="Gene3D" id="3.40.50.1820">
    <property type="entry name" value="alpha/beta hydrolase"/>
    <property type="match status" value="1"/>
</dbReference>
<dbReference type="InterPro" id="IPR000073">
    <property type="entry name" value="AB_hydrolase_1"/>
</dbReference>
<dbReference type="SUPFAM" id="SSF53474">
    <property type="entry name" value="alpha/beta-Hydrolases"/>
    <property type="match status" value="1"/>
</dbReference>
<evidence type="ECO:0000259" key="1">
    <source>
        <dbReference type="Pfam" id="PF00561"/>
    </source>
</evidence>
<dbReference type="RefSeq" id="WP_007619551.1">
    <property type="nucleotide sequence ID" value="NZ_BANX01000011.1"/>
</dbReference>